<evidence type="ECO:0000256" key="1">
    <source>
        <dbReference type="SAM" id="MobiDB-lite"/>
    </source>
</evidence>
<evidence type="ECO:0000313" key="3">
    <source>
        <dbReference type="Proteomes" id="UP000325113"/>
    </source>
</evidence>
<protein>
    <submittedName>
        <fullName evidence="2">Uncharacterized protein</fullName>
    </submittedName>
</protein>
<gene>
    <name evidence="2" type="ORF">FNF31_06791</name>
</gene>
<dbReference type="AlphaFoldDB" id="A0A5A8CF43"/>
<dbReference type="Proteomes" id="UP000325113">
    <property type="component" value="Unassembled WGS sequence"/>
</dbReference>
<organism evidence="2 3">
    <name type="scientific">Cafeteria roenbergensis</name>
    <name type="common">Marine flagellate</name>
    <dbReference type="NCBI Taxonomy" id="33653"/>
    <lineage>
        <taxon>Eukaryota</taxon>
        <taxon>Sar</taxon>
        <taxon>Stramenopiles</taxon>
        <taxon>Bigyra</taxon>
        <taxon>Opalozoa</taxon>
        <taxon>Bicosoecida</taxon>
        <taxon>Cafeteriaceae</taxon>
        <taxon>Cafeteria</taxon>
    </lineage>
</organism>
<feature type="region of interest" description="Disordered" evidence="1">
    <location>
        <begin position="19"/>
        <end position="39"/>
    </location>
</feature>
<accession>A0A5A8CF43</accession>
<dbReference type="EMBL" id="VLTM01000113">
    <property type="protein sequence ID" value="KAA0151622.1"/>
    <property type="molecule type" value="Genomic_DNA"/>
</dbReference>
<reference evidence="2 3" key="1">
    <citation type="submission" date="2019-07" db="EMBL/GenBank/DDBJ databases">
        <title>Genomes of Cafeteria roenbergensis.</title>
        <authorList>
            <person name="Fischer M.G."/>
            <person name="Hackl T."/>
            <person name="Roman M."/>
        </authorList>
    </citation>
    <scope>NUCLEOTIDE SEQUENCE [LARGE SCALE GENOMIC DNA]</scope>
    <source>
        <strain evidence="2 3">Cflag</strain>
    </source>
</reference>
<proteinExistence type="predicted"/>
<evidence type="ECO:0000313" key="2">
    <source>
        <dbReference type="EMBL" id="KAA0151622.1"/>
    </source>
</evidence>
<comment type="caution">
    <text evidence="2">The sequence shown here is derived from an EMBL/GenBank/DDBJ whole genome shotgun (WGS) entry which is preliminary data.</text>
</comment>
<sequence length="708" mass="74059">MVSNFTRNVIAGAAEDWPVLTRPGSEPTRHAGSTHAGGFRGLPGLPSAETFVQARPVASLQASDEPLPFNASAPACRSHAHNASRTASTLLDGEVAIVVESWFTPSAYPPPCCTNVVGWWATTSALDFAYRPHCPGQDSLQNPGPLIQNSMLRESDVSQAGFGSILTATFKTAESGFQPFVKEVLPTISTLDPDSKPGQPDSAATFGPTLPGERGWRYFIDRPHQILTLYVVNVSRLGLVAPGSELTSPGQSKLLFPQGAAWNASQLAPILPLYSHGGTWVDGATEGAGCQYSHDASGFSVRPKWTERNPEAFSPPTSMQCFGGHNTTCDVMGLMCGSVGEVVPLNWSSPRQRECLSDAILGSLAPLQPLPPALASWQTGYASFNVWFKPCQACGPAAAIRSGGDPSAPLPACDLQSCLANITRVIQSRAVSGGAVPSPALLAGLRRADGGAFQWYRCSPTQLASFLSGYPVCTPECADERGDHRGGMVPWLELAGGPGRLAVRHWMTAWTGPRASARLRAACVDASAAMASAVASGRLGVFDSHGRLEGSGRTANRTVRALLSPLLSSAWLEVTLEVPAGELLRTTQAALLLGVASEAGAVTATAPGCLVATCVSCPAAADSRVWANASVNPATGQPRPPARPTPLVPLTIRLTWLPLGVAMCVAPMPADDREWLIDARTAEAAAARAARADPAGSDPVAFTGLDAR</sequence>
<feature type="region of interest" description="Disordered" evidence="1">
    <location>
        <begin position="689"/>
        <end position="708"/>
    </location>
</feature>
<name>A0A5A8CF43_CAFRO</name>